<evidence type="ECO:0000256" key="4">
    <source>
        <dbReference type="ARBA" id="ARBA00023002"/>
    </source>
</evidence>
<dbReference type="Proteomes" id="UP001497623">
    <property type="component" value="Unassembled WGS sequence"/>
</dbReference>
<dbReference type="PRINTS" id="PR00463">
    <property type="entry name" value="EP450I"/>
</dbReference>
<keyword evidence="10" id="KW-1185">Reference proteome</keyword>
<sequence length="192" mass="22072">LEDLLGGSIAFGNFILRSMYYLAVDLDTRKTLQKEIDEKIGDCRLPKILDCKNMPYTEAFMLEVFRKTSSPYIPHAATEDTSIEGFEVKKGTVVLLNNYKIFKSPDYWDQPELFQPTRFLENGKIKKPAYFMPFSTGKRSCLASYIFQNISFVIVVSLMQQFDVSLPTDRSFDIKIGAIAMKTQDVIFTKRQ</sequence>
<dbReference type="InterPro" id="IPR001128">
    <property type="entry name" value="Cyt_P450"/>
</dbReference>
<evidence type="ECO:0000256" key="8">
    <source>
        <dbReference type="RuleBase" id="RU000461"/>
    </source>
</evidence>
<evidence type="ECO:0000256" key="5">
    <source>
        <dbReference type="ARBA" id="ARBA00023004"/>
    </source>
</evidence>
<feature type="binding site" description="axial binding residue" evidence="7">
    <location>
        <position position="141"/>
    </location>
    <ligand>
        <name>heme</name>
        <dbReference type="ChEBI" id="CHEBI:30413"/>
    </ligand>
    <ligandPart>
        <name>Fe</name>
        <dbReference type="ChEBI" id="CHEBI:18248"/>
    </ligandPart>
</feature>
<dbReference type="Pfam" id="PF00067">
    <property type="entry name" value="p450"/>
    <property type="match status" value="1"/>
</dbReference>
<evidence type="ECO:0000256" key="1">
    <source>
        <dbReference type="ARBA" id="ARBA00001971"/>
    </source>
</evidence>
<dbReference type="PANTHER" id="PTHR24303">
    <property type="entry name" value="HEME-BINDING MONOOXYGENASE FAMILY"/>
    <property type="match status" value="1"/>
</dbReference>
<dbReference type="PROSITE" id="PS00086">
    <property type="entry name" value="CYTOCHROME_P450"/>
    <property type="match status" value="1"/>
</dbReference>
<accession>A0AAV2RAL6</accession>
<dbReference type="InterPro" id="IPR002401">
    <property type="entry name" value="Cyt_P450_E_grp-I"/>
</dbReference>
<comment type="similarity">
    <text evidence="2 8">Belongs to the cytochrome P450 family.</text>
</comment>
<evidence type="ECO:0008006" key="11">
    <source>
        <dbReference type="Google" id="ProtNLM"/>
    </source>
</evidence>
<feature type="non-terminal residue" evidence="9">
    <location>
        <position position="1"/>
    </location>
</feature>
<proteinExistence type="inferred from homology"/>
<keyword evidence="7 8" id="KW-0349">Heme</keyword>
<keyword evidence="4 8" id="KW-0560">Oxidoreductase</keyword>
<evidence type="ECO:0000313" key="9">
    <source>
        <dbReference type="EMBL" id="CAL4117563.1"/>
    </source>
</evidence>
<gene>
    <name evidence="9" type="ORF">MNOR_LOCUS21220</name>
</gene>
<dbReference type="GO" id="GO:0004497">
    <property type="term" value="F:monooxygenase activity"/>
    <property type="evidence" value="ECO:0007669"/>
    <property type="project" value="UniProtKB-KW"/>
</dbReference>
<evidence type="ECO:0000313" key="10">
    <source>
        <dbReference type="Proteomes" id="UP001497623"/>
    </source>
</evidence>
<keyword evidence="5 7" id="KW-0408">Iron</keyword>
<comment type="caution">
    <text evidence="9">The sequence shown here is derived from an EMBL/GenBank/DDBJ whole genome shotgun (WGS) entry which is preliminary data.</text>
</comment>
<dbReference type="GO" id="GO:0020037">
    <property type="term" value="F:heme binding"/>
    <property type="evidence" value="ECO:0007669"/>
    <property type="project" value="InterPro"/>
</dbReference>
<dbReference type="InterPro" id="IPR017972">
    <property type="entry name" value="Cyt_P450_CS"/>
</dbReference>
<dbReference type="GO" id="GO:0016705">
    <property type="term" value="F:oxidoreductase activity, acting on paired donors, with incorporation or reduction of molecular oxygen"/>
    <property type="evidence" value="ECO:0007669"/>
    <property type="project" value="InterPro"/>
</dbReference>
<dbReference type="AlphaFoldDB" id="A0AAV2RAL6"/>
<dbReference type="PANTHER" id="PTHR24303:SF31">
    <property type="entry name" value="CYTOCHROME P450 307A1-RELATED"/>
    <property type="match status" value="1"/>
</dbReference>
<evidence type="ECO:0000256" key="6">
    <source>
        <dbReference type="ARBA" id="ARBA00023033"/>
    </source>
</evidence>
<evidence type="ECO:0000256" key="7">
    <source>
        <dbReference type="PIRSR" id="PIRSR602401-1"/>
    </source>
</evidence>
<reference evidence="9 10" key="1">
    <citation type="submission" date="2024-05" db="EMBL/GenBank/DDBJ databases">
        <authorList>
            <person name="Wallberg A."/>
        </authorList>
    </citation>
    <scope>NUCLEOTIDE SEQUENCE [LARGE SCALE GENOMIC DNA]</scope>
</reference>
<dbReference type="Gene3D" id="1.10.630.10">
    <property type="entry name" value="Cytochrome P450"/>
    <property type="match status" value="1"/>
</dbReference>
<dbReference type="SUPFAM" id="SSF48264">
    <property type="entry name" value="Cytochrome P450"/>
    <property type="match status" value="1"/>
</dbReference>
<dbReference type="EMBL" id="CAXKWB010016954">
    <property type="protein sequence ID" value="CAL4117563.1"/>
    <property type="molecule type" value="Genomic_DNA"/>
</dbReference>
<protein>
    <recommendedName>
        <fullName evidence="11">Cytochrome P450</fullName>
    </recommendedName>
</protein>
<feature type="non-terminal residue" evidence="9">
    <location>
        <position position="192"/>
    </location>
</feature>
<organism evidence="9 10">
    <name type="scientific">Meganyctiphanes norvegica</name>
    <name type="common">Northern krill</name>
    <name type="synonym">Thysanopoda norvegica</name>
    <dbReference type="NCBI Taxonomy" id="48144"/>
    <lineage>
        <taxon>Eukaryota</taxon>
        <taxon>Metazoa</taxon>
        <taxon>Ecdysozoa</taxon>
        <taxon>Arthropoda</taxon>
        <taxon>Crustacea</taxon>
        <taxon>Multicrustacea</taxon>
        <taxon>Malacostraca</taxon>
        <taxon>Eumalacostraca</taxon>
        <taxon>Eucarida</taxon>
        <taxon>Euphausiacea</taxon>
        <taxon>Euphausiidae</taxon>
        <taxon>Meganyctiphanes</taxon>
    </lineage>
</organism>
<name>A0AAV2RAL6_MEGNR</name>
<keyword evidence="3 7" id="KW-0479">Metal-binding</keyword>
<evidence type="ECO:0000256" key="3">
    <source>
        <dbReference type="ARBA" id="ARBA00022723"/>
    </source>
</evidence>
<dbReference type="InterPro" id="IPR036396">
    <property type="entry name" value="Cyt_P450_sf"/>
</dbReference>
<evidence type="ECO:0000256" key="2">
    <source>
        <dbReference type="ARBA" id="ARBA00010617"/>
    </source>
</evidence>
<comment type="cofactor">
    <cofactor evidence="1 7">
        <name>heme</name>
        <dbReference type="ChEBI" id="CHEBI:30413"/>
    </cofactor>
</comment>
<keyword evidence="6 8" id="KW-0503">Monooxygenase</keyword>
<dbReference type="GO" id="GO:0005506">
    <property type="term" value="F:iron ion binding"/>
    <property type="evidence" value="ECO:0007669"/>
    <property type="project" value="InterPro"/>
</dbReference>